<dbReference type="AlphaFoldDB" id="A0A8B0SHI3"/>
<reference evidence="1 3" key="1">
    <citation type="submission" date="2021-03" db="EMBL/GenBank/DDBJ databases">
        <title>Draft genome and methylome analysis of Thiotrix fructosivoruns ATCC 49748.</title>
        <authorList>
            <person name="Fomenkov A."/>
            <person name="Grabovich M.Y."/>
            <person name="Roberts R.J."/>
        </authorList>
    </citation>
    <scope>NUCLEOTIDE SEQUENCE [LARGE SCALE GENOMIC DNA]</scope>
    <source>
        <strain evidence="1 3">ATCC 49748</strain>
    </source>
</reference>
<accession>A0A8B0SHI3</accession>
<evidence type="ECO:0000313" key="2">
    <source>
        <dbReference type="EMBL" id="QTX09920.1"/>
    </source>
</evidence>
<name>A0A8B0SHI3_9GAMM</name>
<evidence type="ECO:0000313" key="1">
    <source>
        <dbReference type="EMBL" id="MBO0615128.1"/>
    </source>
</evidence>
<evidence type="ECO:0000313" key="3">
    <source>
        <dbReference type="Proteomes" id="UP000664466"/>
    </source>
</evidence>
<dbReference type="Proteomes" id="UP000664466">
    <property type="component" value="Unassembled WGS sequence"/>
</dbReference>
<dbReference type="EMBL" id="JAFMPM010000008">
    <property type="protein sequence ID" value="MBO0615128.1"/>
    <property type="molecule type" value="Genomic_DNA"/>
</dbReference>
<organism evidence="2">
    <name type="scientific">Thiothrix fructosivorans</name>
    <dbReference type="NCBI Taxonomy" id="111770"/>
    <lineage>
        <taxon>Bacteria</taxon>
        <taxon>Pseudomonadati</taxon>
        <taxon>Pseudomonadota</taxon>
        <taxon>Gammaproteobacteria</taxon>
        <taxon>Thiotrichales</taxon>
        <taxon>Thiotrichaceae</taxon>
        <taxon>Thiothrix</taxon>
    </lineage>
</organism>
<reference evidence="2" key="2">
    <citation type="submission" date="2021-04" db="EMBL/GenBank/DDBJ databases">
        <title>Complete Genome and methylome analysis of Thiothrix fructosivorans ATCC 49748.</title>
        <authorList>
            <person name="Fomenkov A."/>
            <person name="Sun L."/>
            <person name="Vincze T."/>
            <person name="Grabovich M.Y."/>
            <person name="Roberts R.J."/>
        </authorList>
    </citation>
    <scope>NUCLEOTIDE SEQUENCE</scope>
    <source>
        <strain evidence="2">ATCC 49748</strain>
    </source>
</reference>
<protein>
    <submittedName>
        <fullName evidence="2">Uncharacterized protein</fullName>
    </submittedName>
</protein>
<proteinExistence type="predicted"/>
<dbReference type="RefSeq" id="WP_207252857.1">
    <property type="nucleotide sequence ID" value="NZ_JAFMPM010000008.1"/>
</dbReference>
<sequence length="109" mass="12881">MDTLTTFYKEQLAKRTKQIESDTGLTVSSKHYTIKQFLYVLNQNNKLPLNYITKGKIKALSSMARKLCIQNNYYYVKTKSLKYSHRNSISAYPIEILKQLYFQEIKINE</sequence>
<gene>
    <name evidence="2" type="ORF">J1836_015100</name>
    <name evidence="1" type="ORF">J1836_19710</name>
</gene>
<dbReference type="EMBL" id="CP072748">
    <property type="protein sequence ID" value="QTX09920.1"/>
    <property type="molecule type" value="Genomic_DNA"/>
</dbReference>
<keyword evidence="3" id="KW-1185">Reference proteome</keyword>